<dbReference type="SUPFAM" id="SSF53187">
    <property type="entry name" value="Zn-dependent exopeptidases"/>
    <property type="match status" value="2"/>
</dbReference>
<dbReference type="RefSeq" id="WP_343770540.1">
    <property type="nucleotide sequence ID" value="NZ_BAAACF010000003.1"/>
</dbReference>
<evidence type="ECO:0000313" key="4">
    <source>
        <dbReference type="EMBL" id="GAA0728498.1"/>
    </source>
</evidence>
<feature type="domain" description="MurNAc-LAA" evidence="3">
    <location>
        <begin position="205"/>
        <end position="316"/>
    </location>
</feature>
<name>A0ABP3UF76_9CLOT</name>
<protein>
    <recommendedName>
        <fullName evidence="3">MurNAc-LAA domain-containing protein</fullName>
    </recommendedName>
</protein>
<dbReference type="InterPro" id="IPR011081">
    <property type="entry name" value="Big_4"/>
</dbReference>
<keyword evidence="1" id="KW-0732">Signal</keyword>
<proteinExistence type="predicted"/>
<dbReference type="Pfam" id="PF07532">
    <property type="entry name" value="Big_4"/>
    <property type="match status" value="1"/>
</dbReference>
<evidence type="ECO:0000259" key="3">
    <source>
        <dbReference type="SMART" id="SM00646"/>
    </source>
</evidence>
<dbReference type="PANTHER" id="PTHR30404:SF0">
    <property type="entry name" value="N-ACETYLMURAMOYL-L-ALANINE AMIDASE AMIC"/>
    <property type="match status" value="1"/>
</dbReference>
<dbReference type="Pfam" id="PF13205">
    <property type="entry name" value="Big_5"/>
    <property type="match status" value="1"/>
</dbReference>
<dbReference type="InterPro" id="IPR050695">
    <property type="entry name" value="N-acetylmuramoyl_amidase_3"/>
</dbReference>
<evidence type="ECO:0000256" key="2">
    <source>
        <dbReference type="ARBA" id="ARBA00022801"/>
    </source>
</evidence>
<dbReference type="Gene3D" id="3.40.630.40">
    <property type="entry name" value="Zn-dependent exopeptidases"/>
    <property type="match status" value="2"/>
</dbReference>
<reference evidence="5" key="1">
    <citation type="journal article" date="2019" name="Int. J. Syst. Evol. Microbiol.">
        <title>The Global Catalogue of Microorganisms (GCM) 10K type strain sequencing project: providing services to taxonomists for standard genome sequencing and annotation.</title>
        <authorList>
            <consortium name="The Broad Institute Genomics Platform"/>
            <consortium name="The Broad Institute Genome Sequencing Center for Infectious Disease"/>
            <person name="Wu L."/>
            <person name="Ma J."/>
        </authorList>
    </citation>
    <scope>NUCLEOTIDE SEQUENCE [LARGE SCALE GENOMIC DNA]</scope>
    <source>
        <strain evidence="5">JCM 1405</strain>
    </source>
</reference>
<feature type="domain" description="MurNAc-LAA" evidence="3">
    <location>
        <begin position="477"/>
        <end position="588"/>
    </location>
</feature>
<dbReference type="CDD" id="cd02696">
    <property type="entry name" value="MurNAc-LAA"/>
    <property type="match status" value="2"/>
</dbReference>
<dbReference type="InterPro" id="IPR032812">
    <property type="entry name" value="SbsA_Ig"/>
</dbReference>
<dbReference type="EMBL" id="BAAACF010000003">
    <property type="protein sequence ID" value="GAA0728498.1"/>
    <property type="molecule type" value="Genomic_DNA"/>
</dbReference>
<keyword evidence="2" id="KW-0378">Hydrolase</keyword>
<dbReference type="Proteomes" id="UP001500339">
    <property type="component" value="Unassembled WGS sequence"/>
</dbReference>
<dbReference type="InterPro" id="IPR002508">
    <property type="entry name" value="MurNAc-LAA_cat"/>
</dbReference>
<keyword evidence="5" id="KW-1185">Reference proteome</keyword>
<dbReference type="Pfam" id="PF01520">
    <property type="entry name" value="Amidase_3"/>
    <property type="match status" value="2"/>
</dbReference>
<accession>A0ABP3UF76</accession>
<sequence length="593" mass="64405">MRKGFKVAFIITMLLFMVVKLGGINSVKASSNFQDWSSKQSVEENKVWTIRFNNELDKATINNNIYVTNENGQTIPVDVVLSSDLKGVTVSVKNGGKYEKGKSYYLIITENVKKTSGKSLGSPARMKFTIKSEEVTNKEFAVVLDAGHGGSDIGITGPNGNMEKDIALNIVLKAGAILERSGIKVIYTRTDDSITWSKDDMTSRFSIINNEDYNYFAVSVHTNIAGNNEATGVETYYLTGDALGQTLAENIQQKVETTVDMKSRGVKTSNFVEGSAVNIPIAKLFVGFLNNPQEELIISSPEMQDKFAESIAGGIIKFKETEDLSGNESRLVSVEDIISTVAEGDLYDLPEKIKAMTNGGDVIEAPVTWDNTSVDTTKAGTYSYIGTVAGYKGKVYLTLLVTMKGDSRFVVVIDPGHGGYDPGAIGANGLREKDVALPVGIEVGNILLKNGVKVVYTRTSDNVSWPSNEKEDLKKRTEIANSVNANYYVSIHCNSIKNNPTANGTETYYDSESVAGKALAQNIQSQLISKLGTVDRKIKPAGFYVLKYTDPPAVLVELEFISNPNGEKNLKDPNFQKKAAEGIASGILKSLGL</sequence>
<dbReference type="Gene3D" id="2.60.40.1220">
    <property type="match status" value="1"/>
</dbReference>
<dbReference type="SMART" id="SM00646">
    <property type="entry name" value="Ami_3"/>
    <property type="match status" value="2"/>
</dbReference>
<comment type="caution">
    <text evidence="4">The sequence shown here is derived from an EMBL/GenBank/DDBJ whole genome shotgun (WGS) entry which is preliminary data.</text>
</comment>
<organism evidence="4 5">
    <name type="scientific">Clostridium malenominatum</name>
    <dbReference type="NCBI Taxonomy" id="1539"/>
    <lineage>
        <taxon>Bacteria</taxon>
        <taxon>Bacillati</taxon>
        <taxon>Bacillota</taxon>
        <taxon>Clostridia</taxon>
        <taxon>Eubacteriales</taxon>
        <taxon>Clostridiaceae</taxon>
        <taxon>Clostridium</taxon>
    </lineage>
</organism>
<evidence type="ECO:0000313" key="5">
    <source>
        <dbReference type="Proteomes" id="UP001500339"/>
    </source>
</evidence>
<gene>
    <name evidence="4" type="ORF">GCM10008905_27450</name>
</gene>
<evidence type="ECO:0000256" key="1">
    <source>
        <dbReference type="ARBA" id="ARBA00022729"/>
    </source>
</evidence>
<dbReference type="InterPro" id="IPR014755">
    <property type="entry name" value="Cu-Rt/internalin_Ig-like"/>
</dbReference>
<dbReference type="PANTHER" id="PTHR30404">
    <property type="entry name" value="N-ACETYLMURAMOYL-L-ALANINE AMIDASE"/>
    <property type="match status" value="1"/>
</dbReference>